<dbReference type="Proteomes" id="UP000245073">
    <property type="component" value="Unassembled WGS sequence"/>
</dbReference>
<dbReference type="PANTHER" id="PTHR35400">
    <property type="entry name" value="SLR1083 PROTEIN"/>
    <property type="match status" value="1"/>
</dbReference>
<protein>
    <recommendedName>
        <fullName evidence="1">Putative restriction endonuclease domain-containing protein</fullName>
    </recommendedName>
</protein>
<sequence>MNAPVRPPLDLPHRLFTTEDVFRMVQAGVLAENENIELIDGEIVVMATKKNAHEITKSALIERLARTMPGDLRLGVETTLYLTERLFVEPDLMLYPRRIKPEELTGEHIALLIEVADESRAYDLGVKAGIYAQHGVADYWVVDVLAKRAVVHRRPSDDGYRSIEVVEGDLEALLLPGLKIALASLFEA</sequence>
<evidence type="ECO:0000259" key="1">
    <source>
        <dbReference type="Pfam" id="PF05685"/>
    </source>
</evidence>
<dbReference type="Gene3D" id="3.90.1570.10">
    <property type="entry name" value="tt1808, chain A"/>
    <property type="match status" value="1"/>
</dbReference>
<dbReference type="SUPFAM" id="SSF52980">
    <property type="entry name" value="Restriction endonuclease-like"/>
    <property type="match status" value="1"/>
</dbReference>
<dbReference type="OrthoDB" id="196625at2"/>
<comment type="caution">
    <text evidence="2">The sequence shown here is derived from an EMBL/GenBank/DDBJ whole genome shotgun (WGS) entry which is preliminary data.</text>
</comment>
<proteinExistence type="predicted"/>
<accession>A0A2T9K5V2</accession>
<dbReference type="InterPro" id="IPR011335">
    <property type="entry name" value="Restrct_endonuc-II-like"/>
</dbReference>
<reference evidence="2 3" key="1">
    <citation type="submission" date="2018-04" db="EMBL/GenBank/DDBJ databases">
        <title>The genome sequence of Caulobacter sp. 744.</title>
        <authorList>
            <person name="Gao J."/>
            <person name="Sun J."/>
        </authorList>
    </citation>
    <scope>NUCLEOTIDE SEQUENCE [LARGE SCALE GENOMIC DNA]</scope>
    <source>
        <strain evidence="2 3">774</strain>
    </source>
</reference>
<dbReference type="Pfam" id="PF05685">
    <property type="entry name" value="Uma2"/>
    <property type="match status" value="1"/>
</dbReference>
<evidence type="ECO:0000313" key="3">
    <source>
        <dbReference type="Proteomes" id="UP000245073"/>
    </source>
</evidence>
<organism evidence="2 3">
    <name type="scientific">Caulobacter endophyticus</name>
    <dbReference type="NCBI Taxonomy" id="2172652"/>
    <lineage>
        <taxon>Bacteria</taxon>
        <taxon>Pseudomonadati</taxon>
        <taxon>Pseudomonadota</taxon>
        <taxon>Alphaproteobacteria</taxon>
        <taxon>Caulobacterales</taxon>
        <taxon>Caulobacteraceae</taxon>
        <taxon>Caulobacter</taxon>
    </lineage>
</organism>
<keyword evidence="3" id="KW-1185">Reference proteome</keyword>
<gene>
    <name evidence="2" type="ORF">DDF67_07710</name>
</gene>
<dbReference type="CDD" id="cd06260">
    <property type="entry name" value="DUF820-like"/>
    <property type="match status" value="1"/>
</dbReference>
<name>A0A2T9K5V2_9CAUL</name>
<feature type="domain" description="Putative restriction endonuclease" evidence="1">
    <location>
        <begin position="31"/>
        <end position="182"/>
    </location>
</feature>
<dbReference type="AlphaFoldDB" id="A0A2T9K5V2"/>
<dbReference type="InterPro" id="IPR008538">
    <property type="entry name" value="Uma2"/>
</dbReference>
<evidence type="ECO:0000313" key="2">
    <source>
        <dbReference type="EMBL" id="PVM91356.1"/>
    </source>
</evidence>
<dbReference type="PANTHER" id="PTHR35400:SF3">
    <property type="entry name" value="SLL1072 PROTEIN"/>
    <property type="match status" value="1"/>
</dbReference>
<dbReference type="InterPro" id="IPR012296">
    <property type="entry name" value="Nuclease_put_TT1808"/>
</dbReference>
<dbReference type="RefSeq" id="WP_109100308.1">
    <property type="nucleotide sequence ID" value="NZ_QDKQ01000031.1"/>
</dbReference>
<dbReference type="EMBL" id="QDKQ01000031">
    <property type="protein sequence ID" value="PVM91356.1"/>
    <property type="molecule type" value="Genomic_DNA"/>
</dbReference>